<sequence>MHYIIIYKYRILTAVCLIMYTNDTVETNGFKSITLLSTTPRRHVVDSKPKLFPKWVIVYRVKRLCSVCAKRPHPLTIYLATYRTLSNRRVCISACPPMHFDSMHSYSR</sequence>
<comment type="caution">
    <text evidence="1">The sequence shown here is derived from an EMBL/GenBank/DDBJ whole genome shotgun (WGS) entry which is preliminary data.</text>
</comment>
<dbReference type="Proteomes" id="UP001209878">
    <property type="component" value="Unassembled WGS sequence"/>
</dbReference>
<dbReference type="AlphaFoldDB" id="A0AAD9P2R4"/>
<gene>
    <name evidence="1" type="ORF">NP493_178g03015</name>
</gene>
<keyword evidence="2" id="KW-1185">Reference proteome</keyword>
<dbReference type="EMBL" id="JAODUO010000179">
    <property type="protein sequence ID" value="KAK2187078.1"/>
    <property type="molecule type" value="Genomic_DNA"/>
</dbReference>
<reference evidence="1" key="1">
    <citation type="journal article" date="2023" name="Mol. Biol. Evol.">
        <title>Third-Generation Sequencing Reveals the Adaptive Role of the Epigenome in Three Deep-Sea Polychaetes.</title>
        <authorList>
            <person name="Perez M."/>
            <person name="Aroh O."/>
            <person name="Sun Y."/>
            <person name="Lan Y."/>
            <person name="Juniper S.K."/>
            <person name="Young C.R."/>
            <person name="Angers B."/>
            <person name="Qian P.Y."/>
        </authorList>
    </citation>
    <scope>NUCLEOTIDE SEQUENCE</scope>
    <source>
        <strain evidence="1">R07B-5</strain>
    </source>
</reference>
<proteinExistence type="predicted"/>
<protein>
    <submittedName>
        <fullName evidence="1">Uncharacterized protein</fullName>
    </submittedName>
</protein>
<evidence type="ECO:0000313" key="1">
    <source>
        <dbReference type="EMBL" id="KAK2187078.1"/>
    </source>
</evidence>
<organism evidence="1 2">
    <name type="scientific">Ridgeia piscesae</name>
    <name type="common">Tubeworm</name>
    <dbReference type="NCBI Taxonomy" id="27915"/>
    <lineage>
        <taxon>Eukaryota</taxon>
        <taxon>Metazoa</taxon>
        <taxon>Spiralia</taxon>
        <taxon>Lophotrochozoa</taxon>
        <taxon>Annelida</taxon>
        <taxon>Polychaeta</taxon>
        <taxon>Sedentaria</taxon>
        <taxon>Canalipalpata</taxon>
        <taxon>Sabellida</taxon>
        <taxon>Siboglinidae</taxon>
        <taxon>Ridgeia</taxon>
    </lineage>
</organism>
<accession>A0AAD9P2R4</accession>
<name>A0AAD9P2R4_RIDPI</name>
<evidence type="ECO:0000313" key="2">
    <source>
        <dbReference type="Proteomes" id="UP001209878"/>
    </source>
</evidence>